<dbReference type="EMBL" id="JF974306">
    <property type="protein sequence ID" value="AGF91329.1"/>
    <property type="molecule type" value="Genomic_DNA"/>
</dbReference>
<accession>M1PQY7</accession>
<evidence type="ECO:0000313" key="2">
    <source>
        <dbReference type="Proteomes" id="UP000502917"/>
    </source>
</evidence>
<proteinExistence type="predicted"/>
<organism evidence="1 2">
    <name type="scientific">Cyanophage P-SS1</name>
    <dbReference type="NCBI Taxonomy" id="889957"/>
    <lineage>
        <taxon>Viruses</taxon>
        <taxon>Duplodnaviria</taxon>
        <taxon>Heunggongvirae</taxon>
        <taxon>Uroviricota</taxon>
        <taxon>Caudoviricetes</taxon>
        <taxon>Pantevenvirales</taxon>
        <taxon>Kyanoviridae</taxon>
        <taxon>Ronodorvirus</taxon>
        <taxon>Ronodorvirus ssm4</taxon>
    </lineage>
</organism>
<dbReference type="Proteomes" id="UP000502917">
    <property type="component" value="Segment"/>
</dbReference>
<name>M1PQY7_9CAUD</name>
<sequence>MDKAIINELKSFLVERYVDNMSTKDLVAYVMDDLDRYYEKMSDAEFLDEAENYWEDSFGEVVDEIQDYMKSDFKKSRIKDRY</sequence>
<protein>
    <submittedName>
        <fullName evidence="1">Uncharacterized protein</fullName>
    </submittedName>
</protein>
<evidence type="ECO:0000313" key="1">
    <source>
        <dbReference type="EMBL" id="AGF91329.1"/>
    </source>
</evidence>
<dbReference type="Pfam" id="PF24012">
    <property type="entry name" value="DUF7326"/>
    <property type="match status" value="1"/>
</dbReference>
<dbReference type="InterPro" id="IPR055750">
    <property type="entry name" value="DUF7326"/>
</dbReference>
<gene>
    <name evidence="1" type="ORF">CPYG_00034</name>
</gene>
<reference evidence="1 2" key="1">
    <citation type="submission" date="2010-12" db="EMBL/GenBank/DDBJ databases">
        <title>The Genome Sequence of Cyanophage P-SS1.</title>
        <authorList>
            <consortium name="The Broad Institute Genome Sequencing Platform"/>
            <person name="Henn M.R."/>
            <person name="Sullivan M.S."/>
            <person name="Osburne M.S."/>
            <person name="Levin J."/>
            <person name="Malboeuf C."/>
            <person name="Casali M."/>
            <person name="Russ C."/>
            <person name="Lennon N."/>
            <person name="Chapman S.B."/>
            <person name="Erlich R."/>
            <person name="Young S.K."/>
            <person name="Yandava C."/>
            <person name="Zeng Q."/>
            <person name="Alvarado L."/>
            <person name="Anderson S."/>
            <person name="Berlin A."/>
            <person name="Chen Z."/>
            <person name="Freedman E."/>
            <person name="Gellesch M."/>
            <person name="Goldberg J."/>
            <person name="Green L."/>
            <person name="Griggs A."/>
            <person name="Gujja S."/>
            <person name="Heilman E.R."/>
            <person name="Heiman D."/>
            <person name="Hollinger A."/>
            <person name="Howarth C."/>
            <person name="Larson L."/>
            <person name="Mehta T."/>
            <person name="Pearson M."/>
            <person name="Roberts A."/>
            <person name="Ryan E."/>
            <person name="Saif S."/>
            <person name="Shea T."/>
            <person name="Shenoy N."/>
            <person name="Sisk P."/>
            <person name="Stolte C."/>
            <person name="Sykes S."/>
            <person name="White J."/>
            <person name="Yu Q."/>
            <person name="Coleman M.L."/>
            <person name="Huang K.H."/>
            <person name="Weigele P.R."/>
            <person name="DeFrancesco A.S."/>
            <person name="Kern S.E."/>
            <person name="Thompson L.R."/>
            <person name="Fu R."/>
            <person name="Hombeck B."/>
            <person name="Chisholm S.W."/>
            <person name="Haas B."/>
            <person name="Nusbaum C."/>
            <person name="Birren B."/>
        </authorList>
    </citation>
    <scope>NUCLEOTIDE SEQUENCE [LARGE SCALE GENOMIC DNA]</scope>
    <source>
        <strain evidence="1 2">P-SS1</strain>
    </source>
</reference>